<proteinExistence type="predicted"/>
<reference evidence="2 3" key="1">
    <citation type="journal article" date="2021" name="Elife">
        <title>Chloroplast acquisition without the gene transfer in kleptoplastic sea slugs, Plakobranchus ocellatus.</title>
        <authorList>
            <person name="Maeda T."/>
            <person name="Takahashi S."/>
            <person name="Yoshida T."/>
            <person name="Shimamura S."/>
            <person name="Takaki Y."/>
            <person name="Nagai Y."/>
            <person name="Toyoda A."/>
            <person name="Suzuki Y."/>
            <person name="Arimoto A."/>
            <person name="Ishii H."/>
            <person name="Satoh N."/>
            <person name="Nishiyama T."/>
            <person name="Hasebe M."/>
            <person name="Maruyama T."/>
            <person name="Minagawa J."/>
            <person name="Obokata J."/>
            <person name="Shigenobu S."/>
        </authorList>
    </citation>
    <scope>NUCLEOTIDE SEQUENCE [LARGE SCALE GENOMIC DNA]</scope>
</reference>
<name>A0AAV4B9V5_9GAST</name>
<feature type="compositionally biased region" description="Basic and acidic residues" evidence="1">
    <location>
        <begin position="39"/>
        <end position="55"/>
    </location>
</feature>
<evidence type="ECO:0000313" key="3">
    <source>
        <dbReference type="Proteomes" id="UP000735302"/>
    </source>
</evidence>
<dbReference type="Proteomes" id="UP000735302">
    <property type="component" value="Unassembled WGS sequence"/>
</dbReference>
<feature type="region of interest" description="Disordered" evidence="1">
    <location>
        <begin position="1"/>
        <end position="55"/>
    </location>
</feature>
<keyword evidence="3" id="KW-1185">Reference proteome</keyword>
<protein>
    <submittedName>
        <fullName evidence="2">Uncharacterized protein</fullName>
    </submittedName>
</protein>
<evidence type="ECO:0000313" key="2">
    <source>
        <dbReference type="EMBL" id="GFO15149.1"/>
    </source>
</evidence>
<dbReference type="EMBL" id="BLXT01004603">
    <property type="protein sequence ID" value="GFO15149.1"/>
    <property type="molecule type" value="Genomic_DNA"/>
</dbReference>
<accession>A0AAV4B9V5</accession>
<dbReference type="AlphaFoldDB" id="A0AAV4B9V5"/>
<evidence type="ECO:0000256" key="1">
    <source>
        <dbReference type="SAM" id="MobiDB-lite"/>
    </source>
</evidence>
<sequence>MPGHRDKRIPAGVGEDSPSTVQSTSLGKRNRKARVNNDGGKRRESKGEGGRKEEEIEAEKVVKHKYMKAKKKLTFDYSRFFFTHINGKILKIFEKLNPLPIVTHSLIQRGVY</sequence>
<gene>
    <name evidence="2" type="ORF">PoB_004165400</name>
</gene>
<feature type="compositionally biased region" description="Polar residues" evidence="1">
    <location>
        <begin position="17"/>
        <end position="27"/>
    </location>
</feature>
<comment type="caution">
    <text evidence="2">The sequence shown here is derived from an EMBL/GenBank/DDBJ whole genome shotgun (WGS) entry which is preliminary data.</text>
</comment>
<organism evidence="2 3">
    <name type="scientific">Plakobranchus ocellatus</name>
    <dbReference type="NCBI Taxonomy" id="259542"/>
    <lineage>
        <taxon>Eukaryota</taxon>
        <taxon>Metazoa</taxon>
        <taxon>Spiralia</taxon>
        <taxon>Lophotrochozoa</taxon>
        <taxon>Mollusca</taxon>
        <taxon>Gastropoda</taxon>
        <taxon>Heterobranchia</taxon>
        <taxon>Euthyneura</taxon>
        <taxon>Panpulmonata</taxon>
        <taxon>Sacoglossa</taxon>
        <taxon>Placobranchoidea</taxon>
        <taxon>Plakobranchidae</taxon>
        <taxon>Plakobranchus</taxon>
    </lineage>
</organism>